<feature type="region of interest" description="Disordered" evidence="1">
    <location>
        <begin position="1"/>
        <end position="25"/>
    </location>
</feature>
<reference evidence="2 3" key="1">
    <citation type="journal article" date="2013" name="Nature">
        <title>Insights into bilaterian evolution from three spiralian genomes.</title>
        <authorList>
            <person name="Simakov O."/>
            <person name="Marletaz F."/>
            <person name="Cho S.J."/>
            <person name="Edsinger-Gonzales E."/>
            <person name="Havlak P."/>
            <person name="Hellsten U."/>
            <person name="Kuo D.H."/>
            <person name="Larsson T."/>
            <person name="Lv J."/>
            <person name="Arendt D."/>
            <person name="Savage R."/>
            <person name="Osoegawa K."/>
            <person name="de Jong P."/>
            <person name="Grimwood J."/>
            <person name="Chapman J.A."/>
            <person name="Shapiro H."/>
            <person name="Aerts A."/>
            <person name="Otillar R.P."/>
            <person name="Terry A.Y."/>
            <person name="Boore J.L."/>
            <person name="Grigoriev I.V."/>
            <person name="Lindberg D.R."/>
            <person name="Seaver E.C."/>
            <person name="Weisblat D.A."/>
            <person name="Putnam N.H."/>
            <person name="Rokhsar D.S."/>
        </authorList>
    </citation>
    <scope>NUCLEOTIDE SEQUENCE [LARGE SCALE GENOMIC DNA]</scope>
</reference>
<dbReference type="OrthoDB" id="6127644at2759"/>
<dbReference type="Proteomes" id="UP000030746">
    <property type="component" value="Unassembled WGS sequence"/>
</dbReference>
<sequence length="544" mass="61809">MAKFGEKQFSGGKREKKEPSRKKTEKIVPICGWDPIQLEDDCDISTWMQWQRDRCFVKRKPTELDLYRNLSLDKCSSIDDVGNFEYASLADRFQKNPQHFKQFNSENISENIRRNSAEEKHIISPKIEKKSHRIVKSAGANIASKKTEISAIEIKTQPAEEIPQKPTESQDTVKPNASKDGEEAEELQDDGYESKTSCNDETNSGEIRPVPLLDLADKTADREGNHVGDNVGDNETARKSSSFRWLREQDDSVNKKVVKVTYAQNNELTSSVYRHNIINSSRAFVTNYIKRYYPKTNKSQLSTGDRPSSLVLSRVGIQDSNEVETPQTVAKIHNTSPDLNVSNLVTRTVVNRSAGRPSSRNRVGSYKSVKSVDSDGQYFPMKDLLPAVDQNIQDKQLERYTKHSVEEYYGKIGCGDKQISSIEAISRSLDKHIGPPPFRPHYLRSPLQRAREQSNKKVNGKIIQLPDGSETYRVCTPRYYIEKTVKSRAGSADRPARVKLCLFGSSTIKSAEARRTTPRHLSARTCRERTIQTTNIIKRMMKKK</sequence>
<dbReference type="EMBL" id="KB202094">
    <property type="protein sequence ID" value="ESO92452.1"/>
    <property type="molecule type" value="Genomic_DNA"/>
</dbReference>
<protein>
    <submittedName>
        <fullName evidence="2">Uncharacterized protein</fullName>
    </submittedName>
</protein>
<dbReference type="KEGG" id="lgi:LOTGIDRAFT_233191"/>
<evidence type="ECO:0000313" key="3">
    <source>
        <dbReference type="Proteomes" id="UP000030746"/>
    </source>
</evidence>
<feature type="compositionally biased region" description="Acidic residues" evidence="1">
    <location>
        <begin position="182"/>
        <end position="191"/>
    </location>
</feature>
<accession>V4A6W4</accession>
<gene>
    <name evidence="2" type="ORF">LOTGIDRAFT_233191</name>
</gene>
<evidence type="ECO:0000313" key="2">
    <source>
        <dbReference type="EMBL" id="ESO92452.1"/>
    </source>
</evidence>
<keyword evidence="3" id="KW-1185">Reference proteome</keyword>
<dbReference type="CTD" id="20249176"/>
<dbReference type="GeneID" id="20249176"/>
<name>V4A6W4_LOTGI</name>
<feature type="compositionally biased region" description="Polar residues" evidence="1">
    <location>
        <begin position="166"/>
        <end position="175"/>
    </location>
</feature>
<evidence type="ECO:0000256" key="1">
    <source>
        <dbReference type="SAM" id="MobiDB-lite"/>
    </source>
</evidence>
<dbReference type="AlphaFoldDB" id="V4A6W4"/>
<feature type="compositionally biased region" description="Polar residues" evidence="1">
    <location>
        <begin position="194"/>
        <end position="205"/>
    </location>
</feature>
<feature type="compositionally biased region" description="Basic and acidic residues" evidence="1">
    <location>
        <begin position="215"/>
        <end position="226"/>
    </location>
</feature>
<dbReference type="RefSeq" id="XP_009057003.1">
    <property type="nucleotide sequence ID" value="XM_009058755.1"/>
</dbReference>
<organism evidence="2 3">
    <name type="scientific">Lottia gigantea</name>
    <name type="common">Giant owl limpet</name>
    <dbReference type="NCBI Taxonomy" id="225164"/>
    <lineage>
        <taxon>Eukaryota</taxon>
        <taxon>Metazoa</taxon>
        <taxon>Spiralia</taxon>
        <taxon>Lophotrochozoa</taxon>
        <taxon>Mollusca</taxon>
        <taxon>Gastropoda</taxon>
        <taxon>Patellogastropoda</taxon>
        <taxon>Lottioidea</taxon>
        <taxon>Lottiidae</taxon>
        <taxon>Lottia</taxon>
    </lineage>
</organism>
<feature type="region of interest" description="Disordered" evidence="1">
    <location>
        <begin position="154"/>
        <end position="243"/>
    </location>
</feature>
<dbReference type="HOGENOM" id="CLU_500880_0_0_1"/>
<proteinExistence type="predicted"/>